<dbReference type="Gene3D" id="1.25.40.10">
    <property type="entry name" value="Tetratricopeptide repeat domain"/>
    <property type="match status" value="1"/>
</dbReference>
<dbReference type="PRINTS" id="PR01021">
    <property type="entry name" value="OMPADOMAIN"/>
</dbReference>
<dbReference type="Gene3D" id="3.30.1330.60">
    <property type="entry name" value="OmpA-like domain"/>
    <property type="match status" value="1"/>
</dbReference>
<keyword evidence="8" id="KW-1185">Reference proteome</keyword>
<evidence type="ECO:0000313" key="8">
    <source>
        <dbReference type="Proteomes" id="UP001217083"/>
    </source>
</evidence>
<evidence type="ECO:0000256" key="5">
    <source>
        <dbReference type="SAM" id="SignalP"/>
    </source>
</evidence>
<dbReference type="SUPFAM" id="SSF49464">
    <property type="entry name" value="Carboxypeptidase regulatory domain-like"/>
    <property type="match status" value="1"/>
</dbReference>
<dbReference type="RefSeq" id="WP_275648924.1">
    <property type="nucleotide sequence ID" value="NZ_JARFVA010000002.1"/>
</dbReference>
<keyword evidence="5" id="KW-0732">Signal</keyword>
<feature type="chain" id="PRO_5047255983" evidence="5">
    <location>
        <begin position="19"/>
        <end position="681"/>
    </location>
</feature>
<dbReference type="InterPro" id="IPR036737">
    <property type="entry name" value="OmpA-like_sf"/>
</dbReference>
<reference evidence="7 8" key="1">
    <citation type="submission" date="2023-03" db="EMBL/GenBank/DDBJ databases">
        <title>Muricauda XX sp. nov. and Muricauda XXX sp. nov., two novel species isolated from Okinawa Trough.</title>
        <authorList>
            <person name="Cao W."/>
            <person name="Deng X."/>
        </authorList>
    </citation>
    <scope>NUCLEOTIDE SEQUENCE [LARGE SCALE GENOMIC DNA]</scope>
    <source>
        <strain evidence="7 8">81s02</strain>
    </source>
</reference>
<dbReference type="Pfam" id="PF07676">
    <property type="entry name" value="PD40"/>
    <property type="match status" value="2"/>
</dbReference>
<dbReference type="InterPro" id="IPR050330">
    <property type="entry name" value="Bact_OuterMem_StrucFunc"/>
</dbReference>
<sequence>MNRLILLVVFVCSFGINAQELALSDYADGTPTIGTDRSNSTLSDEYVAQLDGLSEKNLAKQLRKKGAAEKLIEKGDEYFDKMWYAEAARVFDLVLEKTEAEHTPSLLTKAGDSHYYSGNLEKSYTWYNELYQRYQDDMREDTFYKFTQTLKGTGKYRRAAALTKLLRQKRDEPLKELKKLNVPTWKGAVNVKIKNLVINSQYSDFSPMFHGSDIVYASAKDSSIFTTRKYKWTNQPFLDLYVSKRKNDEGDLYGSRKFSKNINTKYHEASLAFSPDQKTIYFTRNNYGKRLKRGKNGINHLKIYRSQYVDGDWTKAVELPFNSENFSTGHPTISKDGSKMYFVSDRPGGFGQTDIYVVDILENGTFSEPKNLGRTVNTDAKEMFPYVTENALYFSSDRAMGFGGLDIYKSEGSDEMFSVGINLGSPINSNRDDFSYIIDQEGTKGYFASNRKGGKGDDDIYSFAYTLNQNEITGTVQQATTGEPIEEAKLTLLDKHGSIVNEALANTEGKYSFRYLDPTSDYSVLAQKEGFEKDSLAVTTKENEKIEVSQYLREHRNTESEEEVFEPNNVYFDFDSFEITQGSAEELDKLVSVLNKNKELTLKIESHTDAIGPNAYNKYLSDRRAKSTRDYIISKGVDPSRIISAVGYGEERLLNDCANGTPCAPEQHRLNRRSEFYIIQD</sequence>
<dbReference type="SUPFAM" id="SSF82171">
    <property type="entry name" value="DPP6 N-terminal domain-like"/>
    <property type="match status" value="1"/>
</dbReference>
<evidence type="ECO:0000256" key="4">
    <source>
        <dbReference type="PROSITE-ProRule" id="PRU00473"/>
    </source>
</evidence>
<organism evidence="7 8">
    <name type="scientific">Flagellimonas okinawensis</name>
    <dbReference type="NCBI Taxonomy" id="3031324"/>
    <lineage>
        <taxon>Bacteria</taxon>
        <taxon>Pseudomonadati</taxon>
        <taxon>Bacteroidota</taxon>
        <taxon>Flavobacteriia</taxon>
        <taxon>Flavobacteriales</taxon>
        <taxon>Flavobacteriaceae</taxon>
        <taxon>Flagellimonas</taxon>
    </lineage>
</organism>
<dbReference type="PANTHER" id="PTHR30329:SF21">
    <property type="entry name" value="LIPOPROTEIN YIAD-RELATED"/>
    <property type="match status" value="1"/>
</dbReference>
<keyword evidence="3" id="KW-0998">Cell outer membrane</keyword>
<dbReference type="PROSITE" id="PS51123">
    <property type="entry name" value="OMPA_2"/>
    <property type="match status" value="1"/>
</dbReference>
<dbReference type="Pfam" id="PF13620">
    <property type="entry name" value="CarboxypepD_reg"/>
    <property type="match status" value="1"/>
</dbReference>
<dbReference type="InterPro" id="IPR011990">
    <property type="entry name" value="TPR-like_helical_dom_sf"/>
</dbReference>
<comment type="subcellular location">
    <subcellularLocation>
        <location evidence="1">Cell outer membrane</location>
    </subcellularLocation>
</comment>
<comment type="caution">
    <text evidence="7">The sequence shown here is derived from an EMBL/GenBank/DDBJ whole genome shotgun (WGS) entry which is preliminary data.</text>
</comment>
<evidence type="ECO:0000256" key="3">
    <source>
        <dbReference type="ARBA" id="ARBA00023237"/>
    </source>
</evidence>
<dbReference type="SUPFAM" id="SSF48452">
    <property type="entry name" value="TPR-like"/>
    <property type="match status" value="1"/>
</dbReference>
<proteinExistence type="predicted"/>
<dbReference type="InterPro" id="IPR008969">
    <property type="entry name" value="CarboxyPept-like_regulatory"/>
</dbReference>
<dbReference type="Gene3D" id="2.60.40.1120">
    <property type="entry name" value="Carboxypeptidase-like, regulatory domain"/>
    <property type="match status" value="1"/>
</dbReference>
<name>A0ABT5XMN1_9FLAO</name>
<gene>
    <name evidence="7" type="ORF">PY091_06635</name>
</gene>
<protein>
    <submittedName>
        <fullName evidence="7">OmpA family protein</fullName>
    </submittedName>
</protein>
<dbReference type="CDD" id="cd07185">
    <property type="entry name" value="OmpA_C-like"/>
    <property type="match status" value="1"/>
</dbReference>
<dbReference type="Gene3D" id="2.120.10.30">
    <property type="entry name" value="TolB, C-terminal domain"/>
    <property type="match status" value="1"/>
</dbReference>
<dbReference type="EMBL" id="JARFVA010000002">
    <property type="protein sequence ID" value="MDF0706886.1"/>
    <property type="molecule type" value="Genomic_DNA"/>
</dbReference>
<dbReference type="Proteomes" id="UP001217083">
    <property type="component" value="Unassembled WGS sequence"/>
</dbReference>
<evidence type="ECO:0000313" key="7">
    <source>
        <dbReference type="EMBL" id="MDF0706886.1"/>
    </source>
</evidence>
<dbReference type="InterPro" id="IPR006665">
    <property type="entry name" value="OmpA-like"/>
</dbReference>
<dbReference type="Pfam" id="PF00691">
    <property type="entry name" value="OmpA"/>
    <property type="match status" value="1"/>
</dbReference>
<dbReference type="SUPFAM" id="SSF103088">
    <property type="entry name" value="OmpA-like"/>
    <property type="match status" value="1"/>
</dbReference>
<dbReference type="InterPro" id="IPR006664">
    <property type="entry name" value="OMP_bac"/>
</dbReference>
<dbReference type="InterPro" id="IPR011042">
    <property type="entry name" value="6-blade_b-propeller_TolB-like"/>
</dbReference>
<evidence type="ECO:0000259" key="6">
    <source>
        <dbReference type="PROSITE" id="PS51123"/>
    </source>
</evidence>
<evidence type="ECO:0000256" key="1">
    <source>
        <dbReference type="ARBA" id="ARBA00004442"/>
    </source>
</evidence>
<evidence type="ECO:0000256" key="2">
    <source>
        <dbReference type="ARBA" id="ARBA00023136"/>
    </source>
</evidence>
<dbReference type="PANTHER" id="PTHR30329">
    <property type="entry name" value="STATOR ELEMENT OF FLAGELLAR MOTOR COMPLEX"/>
    <property type="match status" value="1"/>
</dbReference>
<feature type="domain" description="OmpA-like" evidence="6">
    <location>
        <begin position="559"/>
        <end position="681"/>
    </location>
</feature>
<keyword evidence="2 4" id="KW-0472">Membrane</keyword>
<accession>A0ABT5XMN1</accession>
<feature type="signal peptide" evidence="5">
    <location>
        <begin position="1"/>
        <end position="18"/>
    </location>
</feature>
<dbReference type="InterPro" id="IPR011659">
    <property type="entry name" value="WD40"/>
</dbReference>